<gene>
    <name evidence="3" type="ORF">G9H71_06750</name>
</gene>
<dbReference type="Pfam" id="PF07995">
    <property type="entry name" value="GSDH"/>
    <property type="match status" value="1"/>
</dbReference>
<dbReference type="InterPro" id="IPR011041">
    <property type="entry name" value="Quinoprot_gluc/sorb_DH_b-prop"/>
</dbReference>
<dbReference type="InterPro" id="IPR011042">
    <property type="entry name" value="6-blade_b-propeller_TolB-like"/>
</dbReference>
<organism evidence="3 4">
    <name type="scientific">Motilibacter deserti</name>
    <dbReference type="NCBI Taxonomy" id="2714956"/>
    <lineage>
        <taxon>Bacteria</taxon>
        <taxon>Bacillati</taxon>
        <taxon>Actinomycetota</taxon>
        <taxon>Actinomycetes</taxon>
        <taxon>Motilibacterales</taxon>
        <taxon>Motilibacteraceae</taxon>
        <taxon>Motilibacter</taxon>
    </lineage>
</organism>
<dbReference type="Proteomes" id="UP000800981">
    <property type="component" value="Unassembled WGS sequence"/>
</dbReference>
<dbReference type="Gene3D" id="2.120.10.30">
    <property type="entry name" value="TolB, C-terminal domain"/>
    <property type="match status" value="1"/>
</dbReference>
<dbReference type="RefSeq" id="WP_166279928.1">
    <property type="nucleotide sequence ID" value="NZ_JAANNP010000002.1"/>
</dbReference>
<reference evidence="3 4" key="1">
    <citation type="submission" date="2020-03" db="EMBL/GenBank/DDBJ databases">
        <title>Two novel Motilibacter sp.</title>
        <authorList>
            <person name="Liu S."/>
        </authorList>
    </citation>
    <scope>NUCLEOTIDE SEQUENCE [LARGE SCALE GENOMIC DNA]</scope>
    <source>
        <strain evidence="3 4">E257</strain>
    </source>
</reference>
<dbReference type="PANTHER" id="PTHR19328">
    <property type="entry name" value="HEDGEHOG-INTERACTING PROTEIN"/>
    <property type="match status" value="1"/>
</dbReference>
<keyword evidence="1" id="KW-0732">Signal</keyword>
<feature type="domain" description="Glucose/Sorbosone dehydrogenase" evidence="2">
    <location>
        <begin position="53"/>
        <end position="345"/>
    </location>
</feature>
<name>A0ABX0GSK1_9ACTN</name>
<evidence type="ECO:0000313" key="4">
    <source>
        <dbReference type="Proteomes" id="UP000800981"/>
    </source>
</evidence>
<protein>
    <submittedName>
        <fullName evidence="3">PQQ-dependent sugar dehydrogenase</fullName>
    </submittedName>
</protein>
<evidence type="ECO:0000259" key="2">
    <source>
        <dbReference type="Pfam" id="PF07995"/>
    </source>
</evidence>
<evidence type="ECO:0000256" key="1">
    <source>
        <dbReference type="SAM" id="SignalP"/>
    </source>
</evidence>
<dbReference type="PANTHER" id="PTHR19328:SF13">
    <property type="entry name" value="HIPL1 PROTEIN"/>
    <property type="match status" value="1"/>
</dbReference>
<sequence>MGFSHSGRTPLALTLAVGLATPLTAAGPAAASPARPAAVAASATVTGTLATGLDSPWGLAFLPDRSAVVSSRDDGTIWRVPRGGGTPRRIGSVPGSVHDGEGGLLGLALHPRYPAQPWLYAYTTTASDNRIVRMRFDGSSLGTTQVVLRGIAKAGSHNGGRIAFGPDGMLYAGTGDAGVPSRSQNRSSLNGKILRITPTGKVPAGNPFRGSLVWSLGHRNVQGLAWDSGGRMWASEFGQNTWDELNRIVKGRNYGWPTVEGKAGRGGFTDPVVQWSPAVASPSGIAVAGGAVWVASLRGQRLWRVPVGGGRAQAYFSNRYGRLRAVAVAADGRLWLMTNNTDGRVEPQSGDDRLLRVKVS</sequence>
<comment type="caution">
    <text evidence="3">The sequence shown here is derived from an EMBL/GenBank/DDBJ whole genome shotgun (WGS) entry which is preliminary data.</text>
</comment>
<evidence type="ECO:0000313" key="3">
    <source>
        <dbReference type="EMBL" id="NHC13480.1"/>
    </source>
</evidence>
<accession>A0ABX0GSK1</accession>
<dbReference type="EMBL" id="JAANNP010000002">
    <property type="protein sequence ID" value="NHC13480.1"/>
    <property type="molecule type" value="Genomic_DNA"/>
</dbReference>
<dbReference type="SUPFAM" id="SSF50952">
    <property type="entry name" value="Soluble quinoprotein glucose dehydrogenase"/>
    <property type="match status" value="1"/>
</dbReference>
<feature type="chain" id="PRO_5046914703" evidence="1">
    <location>
        <begin position="26"/>
        <end position="360"/>
    </location>
</feature>
<keyword evidence="4" id="KW-1185">Reference proteome</keyword>
<feature type="signal peptide" evidence="1">
    <location>
        <begin position="1"/>
        <end position="25"/>
    </location>
</feature>
<dbReference type="InterPro" id="IPR012938">
    <property type="entry name" value="Glc/Sorbosone_DH"/>
</dbReference>
<proteinExistence type="predicted"/>